<sequence length="162" mass="18446">MKLLLIKEPHLQFAEGEHVCPRRGISTYGVYDKHSQTRRTRIHLGVVGTPHDLEVMAHWLHRMETPIAGSADERKTNRSLGFCGFNEDMDAKLIFNQDLQRPLRKTDIEEICRINGSAKSNFLDAANLTADSSTDPEQFHRNIPPIPRSGIIDPVRYFRLAA</sequence>
<evidence type="ECO:0000313" key="2">
    <source>
        <dbReference type="Proteomes" id="UP000266313"/>
    </source>
</evidence>
<gene>
    <name evidence="1" type="ORF">sS8_5222</name>
</gene>
<dbReference type="AlphaFoldDB" id="A0A250L072"/>
<evidence type="ECO:0000313" key="1">
    <source>
        <dbReference type="EMBL" id="BBA37144.1"/>
    </source>
</evidence>
<accession>A0A250L072</accession>
<keyword evidence="2" id="KW-1185">Reference proteome</keyword>
<organism evidence="1 2">
    <name type="scientific">Methylocaldum marinum</name>
    <dbReference type="NCBI Taxonomy" id="1432792"/>
    <lineage>
        <taxon>Bacteria</taxon>
        <taxon>Pseudomonadati</taxon>
        <taxon>Pseudomonadota</taxon>
        <taxon>Gammaproteobacteria</taxon>
        <taxon>Methylococcales</taxon>
        <taxon>Methylococcaceae</taxon>
        <taxon>Methylocaldum</taxon>
    </lineage>
</organism>
<dbReference type="OrthoDB" id="530017at2"/>
<dbReference type="Proteomes" id="UP000266313">
    <property type="component" value="Chromosome"/>
</dbReference>
<name>A0A250L072_9GAMM</name>
<protein>
    <submittedName>
        <fullName evidence="1">Uncharacterized protein</fullName>
    </submittedName>
</protein>
<dbReference type="EMBL" id="AP017928">
    <property type="protein sequence ID" value="BBA37144.1"/>
    <property type="molecule type" value="Genomic_DNA"/>
</dbReference>
<dbReference type="KEGG" id="mmai:sS8_5222"/>
<dbReference type="RefSeq" id="WP_119632180.1">
    <property type="nucleotide sequence ID" value="NZ_AP017928.1"/>
</dbReference>
<reference evidence="1 2" key="1">
    <citation type="submission" date="2016-12" db="EMBL/GenBank/DDBJ databases">
        <title>Genome sequencing of Methylocaldum marinum.</title>
        <authorList>
            <person name="Takeuchi M."/>
            <person name="Kamagata Y."/>
            <person name="Hiraoka S."/>
            <person name="Oshima K."/>
            <person name="Hattori M."/>
            <person name="Iwasaki W."/>
        </authorList>
    </citation>
    <scope>NUCLEOTIDE SEQUENCE [LARGE SCALE GENOMIC DNA]</scope>
    <source>
        <strain evidence="1 2">S8</strain>
    </source>
</reference>
<proteinExistence type="predicted"/>